<dbReference type="InterPro" id="IPR032808">
    <property type="entry name" value="DoxX"/>
</dbReference>
<dbReference type="RefSeq" id="WP_301192988.1">
    <property type="nucleotide sequence ID" value="NZ_JAPDPJ010000110.1"/>
</dbReference>
<feature type="transmembrane region" description="Helical" evidence="7">
    <location>
        <begin position="86"/>
        <end position="103"/>
    </location>
</feature>
<dbReference type="EMBL" id="JAPDPJ010000110">
    <property type="protein sequence ID" value="MCW3789438.1"/>
    <property type="molecule type" value="Genomic_DNA"/>
</dbReference>
<evidence type="ECO:0000256" key="6">
    <source>
        <dbReference type="ARBA" id="ARBA00023136"/>
    </source>
</evidence>
<evidence type="ECO:0000256" key="5">
    <source>
        <dbReference type="ARBA" id="ARBA00022989"/>
    </source>
</evidence>
<comment type="caution">
    <text evidence="8">The sequence shown here is derived from an EMBL/GenBank/DDBJ whole genome shotgun (WGS) entry which is preliminary data.</text>
</comment>
<evidence type="ECO:0000256" key="2">
    <source>
        <dbReference type="ARBA" id="ARBA00006679"/>
    </source>
</evidence>
<accession>A0AAE3SIP4</accession>
<proteinExistence type="inferred from homology"/>
<keyword evidence="6 7" id="KW-0472">Membrane</keyword>
<sequence length="142" mass="15811">MIDFLTDLLEINQSATNIYVALLVLRVVIGVLMLKHGIPKIKKLLSPEPIHFFKTFGLSERNSLVVAAFVEVFFSTLLILGLGTRVAVLPLLGTMVIAAFYTLKSEPYDKKELPILFMLIYITILVSGSGMFSLDYLIFGLN</sequence>
<keyword evidence="4 7" id="KW-0812">Transmembrane</keyword>
<dbReference type="PANTHER" id="PTHR33452:SF1">
    <property type="entry name" value="INNER MEMBRANE PROTEIN YPHA-RELATED"/>
    <property type="match status" value="1"/>
</dbReference>
<evidence type="ECO:0000256" key="7">
    <source>
        <dbReference type="SAM" id="Phobius"/>
    </source>
</evidence>
<feature type="transmembrane region" description="Helical" evidence="7">
    <location>
        <begin position="16"/>
        <end position="34"/>
    </location>
</feature>
<feature type="transmembrane region" description="Helical" evidence="7">
    <location>
        <begin position="115"/>
        <end position="139"/>
    </location>
</feature>
<name>A0AAE3SIP4_9BACT</name>
<comment type="subcellular location">
    <subcellularLocation>
        <location evidence="1">Cell membrane</location>
        <topology evidence="1">Multi-pass membrane protein</topology>
    </subcellularLocation>
</comment>
<evidence type="ECO:0000313" key="9">
    <source>
        <dbReference type="Proteomes" id="UP001209229"/>
    </source>
</evidence>
<keyword evidence="9" id="KW-1185">Reference proteome</keyword>
<reference evidence="8" key="1">
    <citation type="submission" date="2022-10" db="EMBL/GenBank/DDBJ databases">
        <authorList>
            <person name="Yu W.X."/>
        </authorList>
    </citation>
    <scope>NUCLEOTIDE SEQUENCE</scope>
    <source>
        <strain evidence="8">AAT</strain>
    </source>
</reference>
<dbReference type="AlphaFoldDB" id="A0AAE3SIP4"/>
<organism evidence="8 9">
    <name type="scientific">Plebeiibacterium sediminum</name>
    <dbReference type="NCBI Taxonomy" id="2992112"/>
    <lineage>
        <taxon>Bacteria</taxon>
        <taxon>Pseudomonadati</taxon>
        <taxon>Bacteroidota</taxon>
        <taxon>Bacteroidia</taxon>
        <taxon>Marinilabiliales</taxon>
        <taxon>Marinilabiliaceae</taxon>
        <taxon>Plebeiibacterium</taxon>
    </lineage>
</organism>
<evidence type="ECO:0000256" key="1">
    <source>
        <dbReference type="ARBA" id="ARBA00004651"/>
    </source>
</evidence>
<dbReference type="GO" id="GO:0005886">
    <property type="term" value="C:plasma membrane"/>
    <property type="evidence" value="ECO:0007669"/>
    <property type="project" value="UniProtKB-SubCell"/>
</dbReference>
<keyword evidence="3" id="KW-1003">Cell membrane</keyword>
<protein>
    <submittedName>
        <fullName evidence="8">DoxX family protein</fullName>
    </submittedName>
</protein>
<dbReference type="Pfam" id="PF07681">
    <property type="entry name" value="DoxX"/>
    <property type="match status" value="1"/>
</dbReference>
<evidence type="ECO:0000256" key="3">
    <source>
        <dbReference type="ARBA" id="ARBA00022475"/>
    </source>
</evidence>
<feature type="transmembrane region" description="Helical" evidence="7">
    <location>
        <begin position="63"/>
        <end position="80"/>
    </location>
</feature>
<keyword evidence="5 7" id="KW-1133">Transmembrane helix</keyword>
<evidence type="ECO:0000313" key="8">
    <source>
        <dbReference type="EMBL" id="MCW3789438.1"/>
    </source>
</evidence>
<gene>
    <name evidence="8" type="ORF">OM075_23450</name>
</gene>
<dbReference type="Proteomes" id="UP001209229">
    <property type="component" value="Unassembled WGS sequence"/>
</dbReference>
<evidence type="ECO:0000256" key="4">
    <source>
        <dbReference type="ARBA" id="ARBA00022692"/>
    </source>
</evidence>
<comment type="similarity">
    <text evidence="2">Belongs to the DoxX family.</text>
</comment>
<dbReference type="PANTHER" id="PTHR33452">
    <property type="entry name" value="OXIDOREDUCTASE CATD-RELATED"/>
    <property type="match status" value="1"/>
</dbReference>
<dbReference type="InterPro" id="IPR051907">
    <property type="entry name" value="DoxX-like_oxidoreductase"/>
</dbReference>